<protein>
    <submittedName>
        <fullName evidence="2">Amino acid adenylation domain-containing protein</fullName>
    </submittedName>
</protein>
<reference evidence="2" key="1">
    <citation type="submission" date="2023-07" db="EMBL/GenBank/DDBJ databases">
        <title>Sorghum-associated microbial communities from plants grown in Nebraska, USA.</title>
        <authorList>
            <person name="Schachtman D."/>
        </authorList>
    </citation>
    <scope>NUCLEOTIDE SEQUENCE</scope>
    <source>
        <strain evidence="2">DS1061</strain>
    </source>
</reference>
<dbReference type="InterPro" id="IPR009081">
    <property type="entry name" value="PP-bd_ACP"/>
</dbReference>
<dbReference type="GO" id="GO:0043041">
    <property type="term" value="P:amino acid activation for nonribosomal peptide biosynthetic process"/>
    <property type="evidence" value="ECO:0007669"/>
    <property type="project" value="TreeGrafter"/>
</dbReference>
<feature type="domain" description="Carrier" evidence="1">
    <location>
        <begin position="1614"/>
        <end position="1688"/>
    </location>
</feature>
<accession>A0AB73IHZ3</accession>
<dbReference type="SUPFAM" id="SSF47336">
    <property type="entry name" value="ACP-like"/>
    <property type="match status" value="2"/>
</dbReference>
<name>A0AB73IHZ3_9BURK</name>
<dbReference type="Pfam" id="PF00550">
    <property type="entry name" value="PP-binding"/>
    <property type="match status" value="2"/>
</dbReference>
<dbReference type="InterPro" id="IPR045851">
    <property type="entry name" value="AMP-bd_C_sf"/>
</dbReference>
<dbReference type="NCBIfam" id="TIGR01733">
    <property type="entry name" value="AA-adenyl-dom"/>
    <property type="match status" value="1"/>
</dbReference>
<dbReference type="Proteomes" id="UP001229486">
    <property type="component" value="Unassembled WGS sequence"/>
</dbReference>
<dbReference type="PANTHER" id="PTHR45527:SF1">
    <property type="entry name" value="FATTY ACID SYNTHASE"/>
    <property type="match status" value="1"/>
</dbReference>
<dbReference type="InterPro" id="IPR036736">
    <property type="entry name" value="ACP-like_sf"/>
</dbReference>
<dbReference type="InterPro" id="IPR023213">
    <property type="entry name" value="CAT-like_dom_sf"/>
</dbReference>
<gene>
    <name evidence="2" type="ORF">J2793_005115</name>
</gene>
<dbReference type="GO" id="GO:0044550">
    <property type="term" value="P:secondary metabolite biosynthetic process"/>
    <property type="evidence" value="ECO:0007669"/>
    <property type="project" value="TreeGrafter"/>
</dbReference>
<dbReference type="SUPFAM" id="SSF52777">
    <property type="entry name" value="CoA-dependent acyltransferases"/>
    <property type="match status" value="4"/>
</dbReference>
<dbReference type="Gene3D" id="3.30.559.10">
    <property type="entry name" value="Chloramphenicol acetyltransferase-like domain"/>
    <property type="match status" value="2"/>
</dbReference>
<evidence type="ECO:0000313" key="2">
    <source>
        <dbReference type="EMBL" id="MDP9649648.1"/>
    </source>
</evidence>
<evidence type="ECO:0000259" key="1">
    <source>
        <dbReference type="PROSITE" id="PS50075"/>
    </source>
</evidence>
<dbReference type="InterPro" id="IPR020845">
    <property type="entry name" value="AMP-binding_CS"/>
</dbReference>
<organism evidence="2 3">
    <name type="scientific">Paraburkholderia caledonica</name>
    <dbReference type="NCBI Taxonomy" id="134536"/>
    <lineage>
        <taxon>Bacteria</taxon>
        <taxon>Pseudomonadati</taxon>
        <taxon>Pseudomonadota</taxon>
        <taxon>Betaproteobacteria</taxon>
        <taxon>Burkholderiales</taxon>
        <taxon>Burkholderiaceae</taxon>
        <taxon>Paraburkholderia</taxon>
    </lineage>
</organism>
<dbReference type="InterPro" id="IPR010071">
    <property type="entry name" value="AA_adenyl_dom"/>
</dbReference>
<dbReference type="GO" id="GO:0005737">
    <property type="term" value="C:cytoplasm"/>
    <property type="evidence" value="ECO:0007669"/>
    <property type="project" value="TreeGrafter"/>
</dbReference>
<proteinExistence type="predicted"/>
<dbReference type="EMBL" id="JAURTK010000006">
    <property type="protein sequence ID" value="MDP9649648.1"/>
    <property type="molecule type" value="Genomic_DNA"/>
</dbReference>
<dbReference type="Gene3D" id="3.30.300.30">
    <property type="match status" value="2"/>
</dbReference>
<dbReference type="Pfam" id="PF00668">
    <property type="entry name" value="Condensation"/>
    <property type="match status" value="2"/>
</dbReference>
<dbReference type="Pfam" id="PF13193">
    <property type="entry name" value="AMP-binding_C"/>
    <property type="match status" value="1"/>
</dbReference>
<dbReference type="GO" id="GO:0003824">
    <property type="term" value="F:catalytic activity"/>
    <property type="evidence" value="ECO:0007669"/>
    <property type="project" value="InterPro"/>
</dbReference>
<dbReference type="PROSITE" id="PS50075">
    <property type="entry name" value="CARRIER"/>
    <property type="match status" value="1"/>
</dbReference>
<dbReference type="Pfam" id="PF00501">
    <property type="entry name" value="AMP-binding"/>
    <property type="match status" value="2"/>
</dbReference>
<evidence type="ECO:0000313" key="3">
    <source>
        <dbReference type="Proteomes" id="UP001229486"/>
    </source>
</evidence>
<dbReference type="InterPro" id="IPR042099">
    <property type="entry name" value="ANL_N_sf"/>
</dbReference>
<dbReference type="GO" id="GO:0031177">
    <property type="term" value="F:phosphopantetheine binding"/>
    <property type="evidence" value="ECO:0007669"/>
    <property type="project" value="TreeGrafter"/>
</dbReference>
<dbReference type="InterPro" id="IPR000873">
    <property type="entry name" value="AMP-dep_synth/lig_dom"/>
</dbReference>
<dbReference type="Gene3D" id="1.10.1200.10">
    <property type="entry name" value="ACP-like"/>
    <property type="match status" value="2"/>
</dbReference>
<dbReference type="InterPro" id="IPR025110">
    <property type="entry name" value="AMP-bd_C"/>
</dbReference>
<dbReference type="RefSeq" id="WP_392394928.1">
    <property type="nucleotide sequence ID" value="NZ_JAURTK010000006.1"/>
</dbReference>
<dbReference type="PROSITE" id="PS00455">
    <property type="entry name" value="AMP_BINDING"/>
    <property type="match status" value="1"/>
</dbReference>
<dbReference type="SUPFAM" id="SSF56801">
    <property type="entry name" value="Acetyl-CoA synthetase-like"/>
    <property type="match status" value="2"/>
</dbReference>
<dbReference type="Gene3D" id="3.30.559.30">
    <property type="entry name" value="Nonribosomal peptide synthetase, condensation domain"/>
    <property type="match status" value="2"/>
</dbReference>
<dbReference type="PANTHER" id="PTHR45527">
    <property type="entry name" value="NONRIBOSOMAL PEPTIDE SYNTHETASE"/>
    <property type="match status" value="1"/>
</dbReference>
<dbReference type="CDD" id="cd05930">
    <property type="entry name" value="A_NRPS"/>
    <property type="match status" value="1"/>
</dbReference>
<dbReference type="InterPro" id="IPR001242">
    <property type="entry name" value="Condensation_dom"/>
</dbReference>
<sequence>MFAPGSRSRAKRTNAIHFLRDGETLTVSRRYDEIEEAMRAQAGHLRHACGVRSGDRVLLVTRDPLHFATAFLACQFIGAVPVGLSPNLNRHSVGPRLIKIARDTCAVLLLTDAAQGGHAAVAELRAATGIAVRTIDACDATGYPPAERIDSEIAFIQYTSGSTHEPKGSVVSRAALVAQLDFLTRSFGFDERSIFVSWLPLHHDMGLVSKLLLPYHLGATSVHMLPAAFIQRPVRWLRAIERFGGTVSSAPNFAYELCLRIPEPELDAIDLSSWSSAVCGAEPVRASTLEAFAARFAPHGFDARALCAAYGMAETTLLVTMRRGVTHDAPRTRHVELDALGTLASCGALVEQGMTVKIVDPTTRMECDPGEIGDIWVSGPSLANGYARAGEEDRAAFRHTLATDDGAYYFATGDLGYTGPSGLHVLGRVGSAMAVGGRKVFFSDIEYAMSQVDTRFAPNSTAAFATQGEHRVTLVVEGHSAAFAADAAPLAIRCATAIETAFPVAVSGVLYATRPLPRTSSGKLQRDRARVLFETGRLPGKFVPFDGGAQHLDGETRRSGALAAIARALEIPVAKVRLEGTLAQHGAESLAIVRIQFELERRYGCKLDRAALYTSIRVRDLLDIVSASQPAMHGGTYAGASSLERHACATHYQRALHFSESLAGCGVYTLHRAVRVEGKLDLDILRAALRALESRYDALRGTLRPAPNGLRYWVDPAVTPSLVVDDRRDNPTTDDEALQEWGERSIPADGGRRYRLVVLRCADDRAILLLQIHHAIADFWSLVIVWRDLWDLYEALACGEPVPQAPACAAYADYCADHVRYLESSRASEDAAFWRSTLSPAFDARLPLPPLHVDRYEATRVRCVLPGELLDALRATAARGGTTVNCGIQLALQMSLAALTRRTRVRYGLALLNRTANYRETVGMFANLVPIESALNLQERIDSALAGVRSAMTAALAHEACPLSLLGQDAASTGTTPGTLFDVTYAYFDMTGAAEGDAADVAGQWEAGRTQRAGLDLAPCAIAPAHIHYPLQLQLFASAHRLDLIIDYRTHLLEPLLLSSWLAQFRFALSVVASHTHRCVGDAVVMTPELTERLREWGRSAGGAYGSTLARFVRTAESAPQASALVPAAGGDHWTYEKLFAVAGEFARRVARVDAPTGARVVAMMLPRGPLGVAACIGIMLAGGTYMPIDPKVAAARRDYMLHDSGACAVIASRHTPLDGIALPVIDADACGRCTEPCNAGDWITPSPDHPAYLIYTSGSTGKPKGVLVSHRALDSRIDWMIEHLALDRDDVFVHKTIWTFDVSLWEIFAPLAIGAKAICIDAGQERFPEQMAAAMVAHGVTIAHFVPSVMMHWLEIAAVRPALRALRIAVCSGERMLLGQVRGFFERAPETRLFNFYGPTEAGIDVTYAELDPRTPTVTIGRAAPRCEVAIVDELGTPVVPGAVGELVVGGPQTAIGYVHQPAMTAAHFVPSPLGTGARCYRTGDIARFDETGAIVYLGRRDGQVKFSGYRLELGEIEHALASMPGVRDVVVMLDGEDAAQRLCAFLSTGGDDGGPTRDAALSHARRWLPEFMVPHRWQIVPDFPRLANGKLDHAGLRAMLERDEAAGKLEGPAEQGMSMRLAEHWQAVLGGRLPTDDDDFFEAGGDSILALQYIGRLRQDGIALSVQTLFRQKRFGTLRASLARSDFAPPSAVPLEPFALAPTLDCAAMQALGIQDAYPLSYLQRGIVYHYFNDDHYEAFVTSLELVAPWNASAMRRALDYVAAEHAFLRTSIDLERYADPLQLVHETVEIPLAVHDLTEMHEGSLRVYLQAWIEREKVCPFAWDSPPHCRCTVHLLDAQRFQLTLSDASLDGWCVATVLTELLRAYSVVLSGGAPAASPAPTCSYAEFVALEQTSLMSGAPREFWSRTLAQRRPTPARRMTRIESAPHSRLTLHADEALVGRIERVARAAGVPLKHALMAVHFAALVEVSAEAVQTSGVEFNGRPESAGGDRCVGVFNNMLPLVLDLSTLDWRQAMRSCFEAECDCLPYRRFPYAELVKMNGGQPVFDTLFVYTHFHVYRMLESLPIRVASHYASDQTYVPLTVHFNRSHRAEGLEVMFDYDARVIRIEHVEQLHSAVGRMLAELGFPHDGEAALARPAARTPATAPLTF</sequence>
<dbReference type="Gene3D" id="3.40.50.12780">
    <property type="entry name" value="N-terminal domain of ligase-like"/>
    <property type="match status" value="2"/>
</dbReference>
<comment type="caution">
    <text evidence="2">The sequence shown here is derived from an EMBL/GenBank/DDBJ whole genome shotgun (WGS) entry which is preliminary data.</text>
</comment>